<feature type="region of interest" description="Disordered" evidence="1">
    <location>
        <begin position="178"/>
        <end position="198"/>
    </location>
</feature>
<proteinExistence type="predicted"/>
<evidence type="ECO:0000313" key="2">
    <source>
        <dbReference type="EMBL" id="KDP24537.1"/>
    </source>
</evidence>
<dbReference type="AlphaFoldDB" id="A0A067JKW4"/>
<evidence type="ECO:0000256" key="1">
    <source>
        <dbReference type="SAM" id="MobiDB-lite"/>
    </source>
</evidence>
<reference evidence="2 3" key="1">
    <citation type="journal article" date="2014" name="PLoS ONE">
        <title>Global Analysis of Gene Expression Profiles in Physic Nut (Jatropha curcas L.) Seedlings Exposed to Salt Stress.</title>
        <authorList>
            <person name="Zhang L."/>
            <person name="Zhang C."/>
            <person name="Wu P."/>
            <person name="Chen Y."/>
            <person name="Li M."/>
            <person name="Jiang H."/>
            <person name="Wu G."/>
        </authorList>
    </citation>
    <scope>NUCLEOTIDE SEQUENCE [LARGE SCALE GENOMIC DNA]</scope>
    <source>
        <strain evidence="3">cv. GZQX0401</strain>
        <tissue evidence="2">Young leaves</tissue>
    </source>
</reference>
<feature type="region of interest" description="Disordered" evidence="1">
    <location>
        <begin position="249"/>
        <end position="384"/>
    </location>
</feature>
<dbReference type="STRING" id="180498.A0A067JKW4"/>
<dbReference type="EMBL" id="KK915111">
    <property type="protein sequence ID" value="KDP24537.1"/>
    <property type="molecule type" value="Genomic_DNA"/>
</dbReference>
<feature type="compositionally biased region" description="Basic and acidic residues" evidence="1">
    <location>
        <begin position="320"/>
        <end position="332"/>
    </location>
</feature>
<protein>
    <submittedName>
        <fullName evidence="2">Uncharacterized protein</fullName>
    </submittedName>
</protein>
<keyword evidence="3" id="KW-1185">Reference proteome</keyword>
<organism evidence="2 3">
    <name type="scientific">Jatropha curcas</name>
    <name type="common">Barbados nut</name>
    <dbReference type="NCBI Taxonomy" id="180498"/>
    <lineage>
        <taxon>Eukaryota</taxon>
        <taxon>Viridiplantae</taxon>
        <taxon>Streptophyta</taxon>
        <taxon>Embryophyta</taxon>
        <taxon>Tracheophyta</taxon>
        <taxon>Spermatophyta</taxon>
        <taxon>Magnoliopsida</taxon>
        <taxon>eudicotyledons</taxon>
        <taxon>Gunneridae</taxon>
        <taxon>Pentapetalae</taxon>
        <taxon>rosids</taxon>
        <taxon>fabids</taxon>
        <taxon>Malpighiales</taxon>
        <taxon>Euphorbiaceae</taxon>
        <taxon>Crotonoideae</taxon>
        <taxon>Jatropheae</taxon>
        <taxon>Jatropha</taxon>
    </lineage>
</organism>
<name>A0A067JKW4_JATCU</name>
<dbReference type="OrthoDB" id="1747509at2759"/>
<dbReference type="PANTHER" id="PTHR37724:SF1">
    <property type="entry name" value="OS02G0564300 PROTEIN"/>
    <property type="match status" value="1"/>
</dbReference>
<sequence>MSLSIPTHLSFSKTLSIQNPLFLPKFSQLSLNTSPIPRKTTIIRMGGGPRTYPGGVSRWQWKRMQAKKAKQLLKARLCRERQIYEMRKRAELQAAVGELERPWEVVEKAPNLFSVGADEQVKVLADRFQRPGGFDLWSDRDGPRLFATPDCLPSARFFPKGVVHSVRPYGKIVRNGEEGSALDSENENGYGRNLTRKRLKPRTHEDVDFLETEPSSESEIGYTNNSARKWSMDMETRKKNENVDLLSVEDGSDAESGKWGLEKKTRRRNGGEFRKQGNRSRFRSGVGSMDSGRNGDEFRKQGNRSRFRNGVGSMDSGKVGLDRKQRGSDHSKINSSKILKSGVDSIGSGQVRINRKRRGSDYYKTNRSKLDSRINRSENLRNSRYSKSEVFDMSLQQDGSYGFQTKNS</sequence>
<dbReference type="PANTHER" id="PTHR37724">
    <property type="entry name" value="OS02G0564300 PROTEIN"/>
    <property type="match status" value="1"/>
</dbReference>
<evidence type="ECO:0000313" key="3">
    <source>
        <dbReference type="Proteomes" id="UP000027138"/>
    </source>
</evidence>
<feature type="compositionally biased region" description="Basic and acidic residues" evidence="1">
    <location>
        <begin position="368"/>
        <end position="384"/>
    </location>
</feature>
<gene>
    <name evidence="2" type="ORF">JCGZ_25101</name>
</gene>
<accession>A0A067JKW4</accession>
<dbReference type="Proteomes" id="UP000027138">
    <property type="component" value="Unassembled WGS sequence"/>
</dbReference>